<reference evidence="1" key="1">
    <citation type="submission" date="2020-12" db="EMBL/GenBank/DDBJ databases">
        <title>Geomonas sp. Red875, isolated from river sediment.</title>
        <authorList>
            <person name="Xu Z."/>
            <person name="Zhang Z."/>
            <person name="Masuda Y."/>
            <person name="Itoh H."/>
            <person name="Senoo K."/>
        </authorList>
    </citation>
    <scope>NUCLEOTIDE SEQUENCE</scope>
    <source>
        <strain evidence="1">Red875</strain>
    </source>
</reference>
<accession>A0A8J7S7P7</accession>
<dbReference type="RefSeq" id="WP_199385974.1">
    <property type="nucleotide sequence ID" value="NZ_JAEMHM010000019.1"/>
</dbReference>
<organism evidence="1 2">
    <name type="scientific">Geomesophilobacter sediminis</name>
    <dbReference type="NCBI Taxonomy" id="2798584"/>
    <lineage>
        <taxon>Bacteria</taxon>
        <taxon>Pseudomonadati</taxon>
        <taxon>Thermodesulfobacteriota</taxon>
        <taxon>Desulfuromonadia</taxon>
        <taxon>Geobacterales</taxon>
        <taxon>Geobacteraceae</taxon>
        <taxon>Geomesophilobacter</taxon>
    </lineage>
</organism>
<evidence type="ECO:0000313" key="2">
    <source>
        <dbReference type="Proteomes" id="UP000636888"/>
    </source>
</evidence>
<sequence length="155" mass="17564">MGYRARTINTRDKGNGYSAIEVVLVESNGEPAEGAIPDVLMVNDDLETLHFVQNNMGEFVGNLVRVKQMNERRAEIEENARLFQRNLEPLFSLITATAKDHILDKFSHSLRKALLLMAMERYSCDSDLMCRALGLTRPKLEKELKRCGLVNLDPV</sequence>
<proteinExistence type="predicted"/>
<keyword evidence="2" id="KW-1185">Reference proteome</keyword>
<gene>
    <name evidence="1" type="ORF">JFN93_20285</name>
</gene>
<dbReference type="EMBL" id="JAEMHM010000019">
    <property type="protein sequence ID" value="MBJ6727057.1"/>
    <property type="molecule type" value="Genomic_DNA"/>
</dbReference>
<protein>
    <submittedName>
        <fullName evidence="1">Uncharacterized protein</fullName>
    </submittedName>
</protein>
<comment type="caution">
    <text evidence="1">The sequence shown here is derived from an EMBL/GenBank/DDBJ whole genome shotgun (WGS) entry which is preliminary data.</text>
</comment>
<name>A0A8J7S7P7_9BACT</name>
<evidence type="ECO:0000313" key="1">
    <source>
        <dbReference type="EMBL" id="MBJ6727057.1"/>
    </source>
</evidence>
<dbReference type="Proteomes" id="UP000636888">
    <property type="component" value="Unassembled WGS sequence"/>
</dbReference>
<dbReference type="AlphaFoldDB" id="A0A8J7S7P7"/>